<evidence type="ECO:0008006" key="4">
    <source>
        <dbReference type="Google" id="ProtNLM"/>
    </source>
</evidence>
<sequence length="92" mass="10190">MIRLDVGLPRSRWFALLGCLLPCLVLAELVLAAISVMFIGWEAGMEVPGVLFLVFLVVANSIVAVSLARHYGNAFWLDGRVLIRRSVTGRRH</sequence>
<accession>A0A1H6E818</accession>
<keyword evidence="1" id="KW-0472">Membrane</keyword>
<keyword evidence="1" id="KW-1133">Transmembrane helix</keyword>
<dbReference type="AlphaFoldDB" id="A0A1H6E818"/>
<dbReference type="OrthoDB" id="3474465at2"/>
<reference evidence="3" key="1">
    <citation type="submission" date="2016-10" db="EMBL/GenBank/DDBJ databases">
        <authorList>
            <person name="Varghese N."/>
            <person name="Submissions S."/>
        </authorList>
    </citation>
    <scope>NUCLEOTIDE SEQUENCE [LARGE SCALE GENOMIC DNA]</scope>
    <source>
        <strain evidence="3">DSM 43163</strain>
    </source>
</reference>
<feature type="transmembrane region" description="Helical" evidence="1">
    <location>
        <begin position="47"/>
        <end position="68"/>
    </location>
</feature>
<gene>
    <name evidence="2" type="ORF">SAMN04489712_13844</name>
</gene>
<feature type="transmembrane region" description="Helical" evidence="1">
    <location>
        <begin position="12"/>
        <end position="41"/>
    </location>
</feature>
<evidence type="ECO:0000313" key="2">
    <source>
        <dbReference type="EMBL" id="SEG93401.1"/>
    </source>
</evidence>
<organism evidence="2 3">
    <name type="scientific">Thermomonospora echinospora</name>
    <dbReference type="NCBI Taxonomy" id="1992"/>
    <lineage>
        <taxon>Bacteria</taxon>
        <taxon>Bacillati</taxon>
        <taxon>Actinomycetota</taxon>
        <taxon>Actinomycetes</taxon>
        <taxon>Streptosporangiales</taxon>
        <taxon>Thermomonosporaceae</taxon>
        <taxon>Thermomonospora</taxon>
    </lineage>
</organism>
<keyword evidence="3" id="KW-1185">Reference proteome</keyword>
<proteinExistence type="predicted"/>
<dbReference type="EMBL" id="FNVO01000038">
    <property type="protein sequence ID" value="SEG93401.1"/>
    <property type="molecule type" value="Genomic_DNA"/>
</dbReference>
<protein>
    <recommendedName>
        <fullName evidence="4">Transmembrane protein</fullName>
    </recommendedName>
</protein>
<dbReference type="RefSeq" id="WP_103944639.1">
    <property type="nucleotide sequence ID" value="NZ_FNVO01000038.1"/>
</dbReference>
<evidence type="ECO:0000313" key="3">
    <source>
        <dbReference type="Proteomes" id="UP000236723"/>
    </source>
</evidence>
<name>A0A1H6E818_9ACTN</name>
<dbReference type="Proteomes" id="UP000236723">
    <property type="component" value="Unassembled WGS sequence"/>
</dbReference>
<evidence type="ECO:0000256" key="1">
    <source>
        <dbReference type="SAM" id="Phobius"/>
    </source>
</evidence>
<keyword evidence="1" id="KW-0812">Transmembrane</keyword>